<keyword evidence="5 9" id="KW-0812">Transmembrane</keyword>
<evidence type="ECO:0000256" key="3">
    <source>
        <dbReference type="ARBA" id="ARBA00022496"/>
    </source>
</evidence>
<evidence type="ECO:0000256" key="4">
    <source>
        <dbReference type="ARBA" id="ARBA00022554"/>
    </source>
</evidence>
<evidence type="ECO:0000256" key="6">
    <source>
        <dbReference type="ARBA" id="ARBA00022989"/>
    </source>
</evidence>
<comment type="caution">
    <text evidence="10">The sequence shown here is derived from an EMBL/GenBank/DDBJ whole genome shotgun (WGS) entry which is preliminary data.</text>
</comment>
<keyword evidence="7 9" id="KW-0472">Membrane</keyword>
<dbReference type="GO" id="GO:0005774">
    <property type="term" value="C:vacuolar membrane"/>
    <property type="evidence" value="ECO:0007669"/>
    <property type="project" value="UniProtKB-SubCell"/>
</dbReference>
<keyword evidence="6 9" id="KW-1133">Transmembrane helix</keyword>
<evidence type="ECO:0000256" key="5">
    <source>
        <dbReference type="ARBA" id="ARBA00022692"/>
    </source>
</evidence>
<organism evidence="10 11">
    <name type="scientific">Ziziphus jujuba var. spinosa</name>
    <dbReference type="NCBI Taxonomy" id="714518"/>
    <lineage>
        <taxon>Eukaryota</taxon>
        <taxon>Viridiplantae</taxon>
        <taxon>Streptophyta</taxon>
        <taxon>Embryophyta</taxon>
        <taxon>Tracheophyta</taxon>
        <taxon>Spermatophyta</taxon>
        <taxon>Magnoliopsida</taxon>
        <taxon>eudicotyledons</taxon>
        <taxon>Gunneridae</taxon>
        <taxon>Pentapetalae</taxon>
        <taxon>rosids</taxon>
        <taxon>fabids</taxon>
        <taxon>Rosales</taxon>
        <taxon>Rhamnaceae</taxon>
        <taxon>Paliureae</taxon>
        <taxon>Ziziphus</taxon>
    </lineage>
</organism>
<dbReference type="AlphaFoldDB" id="A0A978UN46"/>
<dbReference type="GO" id="GO:0005381">
    <property type="term" value="F:iron ion transmembrane transporter activity"/>
    <property type="evidence" value="ECO:0007669"/>
    <property type="project" value="UniProtKB-UniRule"/>
</dbReference>
<feature type="transmembrane region" description="Helical" evidence="9">
    <location>
        <begin position="146"/>
        <end position="167"/>
    </location>
</feature>
<name>A0A978UN46_ZIZJJ</name>
<keyword evidence="9" id="KW-0813">Transport</keyword>
<evidence type="ECO:0000256" key="1">
    <source>
        <dbReference type="ARBA" id="ARBA00004128"/>
    </source>
</evidence>
<dbReference type="GO" id="GO:0140315">
    <property type="term" value="F:iron ion sequestering activity"/>
    <property type="evidence" value="ECO:0007669"/>
    <property type="project" value="UniProtKB-UniRule"/>
</dbReference>
<comment type="caution">
    <text evidence="9">Lacks conserved residue(s) required for the propagation of feature annotation.</text>
</comment>
<keyword evidence="4 9" id="KW-0926">Vacuole</keyword>
<evidence type="ECO:0000256" key="2">
    <source>
        <dbReference type="ARBA" id="ARBA00007049"/>
    </source>
</evidence>
<dbReference type="InterPro" id="IPR008217">
    <property type="entry name" value="Ccc1_fam"/>
</dbReference>
<gene>
    <name evidence="10" type="ORF">FEM48_Zijuj10G0115100</name>
</gene>
<reference evidence="10" key="1">
    <citation type="journal article" date="2021" name="Front. Plant Sci.">
        <title>Chromosome-Scale Genome Assembly for Chinese Sour Jujube and Insights Into Its Genome Evolution and Domestication Signature.</title>
        <authorList>
            <person name="Shen L.-Y."/>
            <person name="Luo H."/>
            <person name="Wang X.-L."/>
            <person name="Wang X.-M."/>
            <person name="Qiu X.-J."/>
            <person name="Liu H."/>
            <person name="Zhou S.-S."/>
            <person name="Jia K.-H."/>
            <person name="Nie S."/>
            <person name="Bao Y.-T."/>
            <person name="Zhang R.-G."/>
            <person name="Yun Q.-Z."/>
            <person name="Chai Y.-H."/>
            <person name="Lu J.-Y."/>
            <person name="Li Y."/>
            <person name="Zhao S.-W."/>
            <person name="Mao J.-F."/>
            <person name="Jia S.-G."/>
            <person name="Mao Y.-M."/>
        </authorList>
    </citation>
    <scope>NUCLEOTIDE SEQUENCE</scope>
    <source>
        <strain evidence="10">AT0</strain>
        <tissue evidence="10">Leaf</tissue>
    </source>
</reference>
<comment type="function">
    <text evidence="9">Vacuolar Fe(2+) uptake transporter.</text>
</comment>
<comment type="subcellular location">
    <subcellularLocation>
        <location evidence="1 9">Vacuole membrane</location>
        <topology evidence="1 9">Multi-pass membrane protein</topology>
    </subcellularLocation>
</comment>
<dbReference type="EMBL" id="JAEACU010000010">
    <property type="protein sequence ID" value="KAH7516248.1"/>
    <property type="molecule type" value="Genomic_DNA"/>
</dbReference>
<dbReference type="GO" id="GO:0005384">
    <property type="term" value="F:manganese ion transmembrane transporter activity"/>
    <property type="evidence" value="ECO:0007669"/>
    <property type="project" value="InterPro"/>
</dbReference>
<comment type="similarity">
    <text evidence="2 9">Belongs to the CCC1 family.</text>
</comment>
<dbReference type="Proteomes" id="UP000813462">
    <property type="component" value="Unassembled WGS sequence"/>
</dbReference>
<dbReference type="Pfam" id="PF01988">
    <property type="entry name" value="VIT1"/>
    <property type="match status" value="1"/>
</dbReference>
<keyword evidence="9" id="KW-0406">Ion transport</keyword>
<evidence type="ECO:0000256" key="7">
    <source>
        <dbReference type="ARBA" id="ARBA00023136"/>
    </source>
</evidence>
<proteinExistence type="inferred from homology"/>
<evidence type="ECO:0000313" key="11">
    <source>
        <dbReference type="Proteomes" id="UP000813462"/>
    </source>
</evidence>
<protein>
    <recommendedName>
        <fullName evidence="9">Vacuolar iron transporter</fullName>
    </recommendedName>
</protein>
<evidence type="ECO:0000256" key="8">
    <source>
        <dbReference type="ARBA" id="ARBA00044464"/>
    </source>
</evidence>
<evidence type="ECO:0000256" key="9">
    <source>
        <dbReference type="RuleBase" id="RU369115"/>
    </source>
</evidence>
<accession>A0A978UN46</accession>
<sequence>MADGEQITSHKSQITSSWGLGHGRDIIIGVSDGHTVPFALAAGLSGADVTFSIILIAGIEAVEVAEILAQYGAEQHEYGPTVNAFRRDSEAWVDYIMKRDNATAAIHGDFSGKGGCGGVSVVITTTAWLIFGFAKGYFTNDQPFKIALQTAFTGAIAASAAAAYAIAKIFGA</sequence>
<dbReference type="GO" id="GO:0030026">
    <property type="term" value="P:intracellular manganese ion homeostasis"/>
    <property type="evidence" value="ECO:0007669"/>
    <property type="project" value="InterPro"/>
</dbReference>
<evidence type="ECO:0000313" key="10">
    <source>
        <dbReference type="EMBL" id="KAH7516248.1"/>
    </source>
</evidence>
<feature type="transmembrane region" description="Helical" evidence="9">
    <location>
        <begin position="116"/>
        <end position="134"/>
    </location>
</feature>
<comment type="catalytic activity">
    <reaction evidence="8">
        <text>Fe(2+)(in) = Fe(2+)(out)</text>
        <dbReference type="Rhea" id="RHEA:28486"/>
        <dbReference type="ChEBI" id="CHEBI:29033"/>
    </reaction>
    <physiologicalReaction direction="left-to-right" evidence="8">
        <dbReference type="Rhea" id="RHEA:28487"/>
    </physiologicalReaction>
</comment>
<keyword evidence="3" id="KW-0408">Iron</keyword>
<keyword evidence="3" id="KW-0410">Iron transport</keyword>